<comment type="caution">
    <text evidence="6">The sequence shown here is derived from an EMBL/GenBank/DDBJ whole genome shotgun (WGS) entry which is preliminary data.</text>
</comment>
<dbReference type="Pfam" id="PF00067">
    <property type="entry name" value="p450"/>
    <property type="match status" value="1"/>
</dbReference>
<dbReference type="InterPro" id="IPR001128">
    <property type="entry name" value="Cyt_P450"/>
</dbReference>
<sequence>MLSIFSKTEAMAFPLIISLQHYTTSSLLIAFLSLAITYFLVRFNTWYYEPKLKSGQAPLPPGSMGLPIFGNMFSFLLAFRRGDPQSFIGNYIKRYGKRDLYKGFMFGQPTILAVSHEACKLVLMGEEQFVSGWPASTLALMGRKAFTSLAPHEHKRLRKLTASTLNGPVALRRFMPVLQFYITRALSQWSSSTHPIPLLMELRKLTFQIIAEIFMGCKPGERCNALEQQYQKLNVGVRAMPIRFPGTAYHTALKCRKGLVKLLQQVLDDRKSSTRQQNSDYFDDTLEVLMAAKDEEGNTLTDEEIIDVLLMYLNAGHESSAHTIMWILINLKNNSQAWEKVEREQLLIRQSKGANKSLDFEDFRKMKYTSQVIDETLRLINISPMVFRKSLTDVEMNGYTIPKGWHVQAWMRQVHLDPDVYNDPLAFNPDRWENFIPRQGTFIPFGAGVHMCPGNDFAKLEMSIFLHYAILDYVIQPQNPHAEIVYLPHPKPKDNYPVHVFKREVFFQRKHADAQSQQAQQTGQLYSN</sequence>
<dbReference type="OMA" id="KLWEVYM"/>
<reference evidence="6" key="1">
    <citation type="submission" date="2021-08" db="EMBL/GenBank/DDBJ databases">
        <title>WGS assembly of Ceratopteris richardii.</title>
        <authorList>
            <person name="Marchant D.B."/>
            <person name="Chen G."/>
            <person name="Jenkins J."/>
            <person name="Shu S."/>
            <person name="Leebens-Mack J."/>
            <person name="Grimwood J."/>
            <person name="Schmutz J."/>
            <person name="Soltis P."/>
            <person name="Soltis D."/>
            <person name="Chen Z.-H."/>
        </authorList>
    </citation>
    <scope>NUCLEOTIDE SEQUENCE</scope>
    <source>
        <strain evidence="6">Whitten #5841</strain>
        <tissue evidence="6">Leaf</tissue>
    </source>
</reference>
<dbReference type="GO" id="GO:0004497">
    <property type="term" value="F:monooxygenase activity"/>
    <property type="evidence" value="ECO:0007669"/>
    <property type="project" value="UniProtKB-KW"/>
</dbReference>
<keyword evidence="1 3" id="KW-0479">Metal-binding</keyword>
<accession>A0A8T2VGW8</accession>
<protein>
    <recommendedName>
        <fullName evidence="8">Cytochrome P450</fullName>
    </recommendedName>
</protein>
<evidence type="ECO:0000256" key="1">
    <source>
        <dbReference type="ARBA" id="ARBA00022723"/>
    </source>
</evidence>
<evidence type="ECO:0000313" key="6">
    <source>
        <dbReference type="EMBL" id="KAH7446358.1"/>
    </source>
</evidence>
<dbReference type="GO" id="GO:0010268">
    <property type="term" value="P:brassinosteroid homeostasis"/>
    <property type="evidence" value="ECO:0007669"/>
    <property type="project" value="TreeGrafter"/>
</dbReference>
<dbReference type="GO" id="GO:0005506">
    <property type="term" value="F:iron ion binding"/>
    <property type="evidence" value="ECO:0007669"/>
    <property type="project" value="InterPro"/>
</dbReference>
<dbReference type="EMBL" id="CM035406">
    <property type="protein sequence ID" value="KAH7446358.1"/>
    <property type="molecule type" value="Genomic_DNA"/>
</dbReference>
<name>A0A8T2VGW8_CERRI</name>
<evidence type="ECO:0000256" key="4">
    <source>
        <dbReference type="RuleBase" id="RU000461"/>
    </source>
</evidence>
<dbReference type="GO" id="GO:0016125">
    <property type="term" value="P:sterol metabolic process"/>
    <property type="evidence" value="ECO:0007669"/>
    <property type="project" value="TreeGrafter"/>
</dbReference>
<keyword evidence="4" id="KW-0503">Monooxygenase</keyword>
<comment type="cofactor">
    <cofactor evidence="3">
        <name>heme</name>
        <dbReference type="ChEBI" id="CHEBI:30413"/>
    </cofactor>
</comment>
<keyword evidence="5" id="KW-1133">Transmembrane helix</keyword>
<dbReference type="GO" id="GO:0016705">
    <property type="term" value="F:oxidoreductase activity, acting on paired donors, with incorporation or reduction of molecular oxygen"/>
    <property type="evidence" value="ECO:0007669"/>
    <property type="project" value="InterPro"/>
</dbReference>
<evidence type="ECO:0000256" key="2">
    <source>
        <dbReference type="ARBA" id="ARBA00023004"/>
    </source>
</evidence>
<dbReference type="PANTHER" id="PTHR24286:SF356">
    <property type="entry name" value="ENT-KAURENOIC ACID OXIDASE 2"/>
    <property type="match status" value="1"/>
</dbReference>
<feature type="transmembrane region" description="Helical" evidence="5">
    <location>
        <begin position="21"/>
        <end position="41"/>
    </location>
</feature>
<dbReference type="PRINTS" id="PR00465">
    <property type="entry name" value="EP450IV"/>
</dbReference>
<dbReference type="InterPro" id="IPR002403">
    <property type="entry name" value="Cyt_P450_E_grp-IV"/>
</dbReference>
<dbReference type="Proteomes" id="UP000825935">
    <property type="component" value="Chromosome 1"/>
</dbReference>
<proteinExistence type="inferred from homology"/>
<dbReference type="PROSITE" id="PS00086">
    <property type="entry name" value="CYTOCHROME_P450"/>
    <property type="match status" value="1"/>
</dbReference>
<dbReference type="InterPro" id="IPR017972">
    <property type="entry name" value="Cyt_P450_CS"/>
</dbReference>
<feature type="transmembrane region" description="Helical" evidence="5">
    <location>
        <begin position="61"/>
        <end position="79"/>
    </location>
</feature>
<dbReference type="Gene3D" id="1.10.630.10">
    <property type="entry name" value="Cytochrome P450"/>
    <property type="match status" value="1"/>
</dbReference>
<keyword evidence="2 3" id="KW-0408">Iron</keyword>
<organism evidence="6 7">
    <name type="scientific">Ceratopteris richardii</name>
    <name type="common">Triangle waterfern</name>
    <dbReference type="NCBI Taxonomy" id="49495"/>
    <lineage>
        <taxon>Eukaryota</taxon>
        <taxon>Viridiplantae</taxon>
        <taxon>Streptophyta</taxon>
        <taxon>Embryophyta</taxon>
        <taxon>Tracheophyta</taxon>
        <taxon>Polypodiopsida</taxon>
        <taxon>Polypodiidae</taxon>
        <taxon>Polypodiales</taxon>
        <taxon>Pteridineae</taxon>
        <taxon>Pteridaceae</taxon>
        <taxon>Parkerioideae</taxon>
        <taxon>Ceratopteris</taxon>
    </lineage>
</organism>
<keyword evidence="3 4" id="KW-0349">Heme</keyword>
<dbReference type="GO" id="GO:0016132">
    <property type="term" value="P:brassinosteroid biosynthetic process"/>
    <property type="evidence" value="ECO:0007669"/>
    <property type="project" value="TreeGrafter"/>
</dbReference>
<dbReference type="PANTHER" id="PTHR24286">
    <property type="entry name" value="CYTOCHROME P450 26"/>
    <property type="match status" value="1"/>
</dbReference>
<keyword evidence="5" id="KW-0472">Membrane</keyword>
<dbReference type="OrthoDB" id="1470350at2759"/>
<evidence type="ECO:0000256" key="5">
    <source>
        <dbReference type="SAM" id="Phobius"/>
    </source>
</evidence>
<keyword evidence="5" id="KW-0812">Transmembrane</keyword>
<evidence type="ECO:0000313" key="7">
    <source>
        <dbReference type="Proteomes" id="UP000825935"/>
    </source>
</evidence>
<dbReference type="SUPFAM" id="SSF48264">
    <property type="entry name" value="Cytochrome P450"/>
    <property type="match status" value="1"/>
</dbReference>
<dbReference type="PRINTS" id="PR00385">
    <property type="entry name" value="P450"/>
</dbReference>
<dbReference type="InterPro" id="IPR036396">
    <property type="entry name" value="Cyt_P450_sf"/>
</dbReference>
<evidence type="ECO:0000256" key="3">
    <source>
        <dbReference type="PIRSR" id="PIRSR602403-1"/>
    </source>
</evidence>
<comment type="similarity">
    <text evidence="4">Belongs to the cytochrome P450 family.</text>
</comment>
<keyword evidence="7" id="KW-1185">Reference proteome</keyword>
<keyword evidence="4" id="KW-0560">Oxidoreductase</keyword>
<dbReference type="AlphaFoldDB" id="A0A8T2VGW8"/>
<gene>
    <name evidence="6" type="ORF">KP509_01G052700</name>
</gene>
<feature type="binding site" description="axial binding residue" evidence="3">
    <location>
        <position position="452"/>
    </location>
    <ligand>
        <name>heme</name>
        <dbReference type="ChEBI" id="CHEBI:30413"/>
    </ligand>
    <ligandPart>
        <name>Fe</name>
        <dbReference type="ChEBI" id="CHEBI:18248"/>
    </ligandPart>
</feature>
<dbReference type="GO" id="GO:0020037">
    <property type="term" value="F:heme binding"/>
    <property type="evidence" value="ECO:0007669"/>
    <property type="project" value="InterPro"/>
</dbReference>
<evidence type="ECO:0008006" key="8">
    <source>
        <dbReference type="Google" id="ProtNLM"/>
    </source>
</evidence>